<accession>A0A8H5LNZ9</accession>
<dbReference type="InterPro" id="IPR017972">
    <property type="entry name" value="Cyt_P450_CS"/>
</dbReference>
<comment type="caution">
    <text evidence="12">The sequence shown here is derived from an EMBL/GenBank/DDBJ whole genome shotgun (WGS) entry which is preliminary data.</text>
</comment>
<name>A0A8H5LNZ9_9AGAR</name>
<dbReference type="InterPro" id="IPR001128">
    <property type="entry name" value="Cyt_P450"/>
</dbReference>
<comment type="similarity">
    <text evidence="3 10">Belongs to the cytochrome P450 family.</text>
</comment>
<dbReference type="PRINTS" id="PR00463">
    <property type="entry name" value="EP450I"/>
</dbReference>
<sequence length="563" mass="63417">MNDIKVLASDRTRCSPEGSGVRRINRALQRVFLLTDAKHPQSLSLLKNTYPILYMTMSTTSTSLLGFVLLSIIYYRWVATRSRARLPPGPKRLPIIGSLLNTLPARMGLVPPNPKPLYERYLEIGKASNSDVIHIDVMGDHTVVLNSVKAATELLDHRSSNYSSRPAMPMVDDLMGWEWDLAHMPYSDRWRRHRKTFTHYFQPRAITEHHPFQRKSITELLQKLLALPDPDPVELEGYIQHHAGSIILRATYGIVSPKDQEYYVDLAHRAITPIIHAAPHGTYLVDYLPLLKYVPNWFPGADFKRKAKTWSKYSIDLKDQPWEKVQSEIAAGTALPSFVTRNLEGIDTASVSEQVIEEIKNCAGVAYLAGSDTSIALMRCAILALATHPEVQERAQKELDSVLGTGGSNGRLPDYADREDLPYLSAIISETLRYYPVTPLALPHACLEDDIYEGHYIPKGSTVIGNSWAILHDEKLYPDPMTYNPSRFLKRKTDSGKEIEPQPNPALYAFGFGRRICPGRWLALDTSWLVISSILATCTIQKALDSNGKEMEPLVEYERGLVE</sequence>
<comment type="pathway">
    <text evidence="2">Secondary metabolite biosynthesis.</text>
</comment>
<evidence type="ECO:0000256" key="10">
    <source>
        <dbReference type="RuleBase" id="RU000461"/>
    </source>
</evidence>
<evidence type="ECO:0000256" key="8">
    <source>
        <dbReference type="ARBA" id="ARBA00023033"/>
    </source>
</evidence>
<evidence type="ECO:0008006" key="14">
    <source>
        <dbReference type="Google" id="ProtNLM"/>
    </source>
</evidence>
<keyword evidence="13" id="KW-1185">Reference proteome</keyword>
<dbReference type="GO" id="GO:0005506">
    <property type="term" value="F:iron ion binding"/>
    <property type="evidence" value="ECO:0007669"/>
    <property type="project" value="InterPro"/>
</dbReference>
<evidence type="ECO:0000256" key="9">
    <source>
        <dbReference type="PIRSR" id="PIRSR602401-1"/>
    </source>
</evidence>
<proteinExistence type="inferred from homology"/>
<keyword evidence="11" id="KW-1133">Transmembrane helix</keyword>
<dbReference type="OrthoDB" id="2789670at2759"/>
<evidence type="ECO:0000313" key="13">
    <source>
        <dbReference type="Proteomes" id="UP000559256"/>
    </source>
</evidence>
<dbReference type="Gene3D" id="1.10.630.10">
    <property type="entry name" value="Cytochrome P450"/>
    <property type="match status" value="1"/>
</dbReference>
<keyword evidence="5 9" id="KW-0479">Metal-binding</keyword>
<dbReference type="EMBL" id="JAACJM010000032">
    <property type="protein sequence ID" value="KAF5364655.1"/>
    <property type="molecule type" value="Genomic_DNA"/>
</dbReference>
<dbReference type="CDD" id="cd11065">
    <property type="entry name" value="CYP64-like"/>
    <property type="match status" value="1"/>
</dbReference>
<feature type="binding site" description="axial binding residue" evidence="9">
    <location>
        <position position="517"/>
    </location>
    <ligand>
        <name>heme</name>
        <dbReference type="ChEBI" id="CHEBI:30413"/>
    </ligand>
    <ligandPart>
        <name>Fe</name>
        <dbReference type="ChEBI" id="CHEBI:18248"/>
    </ligandPart>
</feature>
<dbReference type="PANTHER" id="PTHR46300:SF7">
    <property type="entry name" value="P450, PUTATIVE (EUROFUNG)-RELATED"/>
    <property type="match status" value="1"/>
</dbReference>
<dbReference type="Pfam" id="PF00067">
    <property type="entry name" value="p450"/>
    <property type="match status" value="1"/>
</dbReference>
<evidence type="ECO:0000256" key="7">
    <source>
        <dbReference type="ARBA" id="ARBA00023004"/>
    </source>
</evidence>
<dbReference type="PRINTS" id="PR00385">
    <property type="entry name" value="P450"/>
</dbReference>
<protein>
    <recommendedName>
        <fullName evidence="14">Cytochrome P450</fullName>
    </recommendedName>
</protein>
<dbReference type="GO" id="GO:0004497">
    <property type="term" value="F:monooxygenase activity"/>
    <property type="evidence" value="ECO:0007669"/>
    <property type="project" value="UniProtKB-KW"/>
</dbReference>
<evidence type="ECO:0000256" key="11">
    <source>
        <dbReference type="SAM" id="Phobius"/>
    </source>
</evidence>
<dbReference type="PANTHER" id="PTHR46300">
    <property type="entry name" value="P450, PUTATIVE (EUROFUNG)-RELATED-RELATED"/>
    <property type="match status" value="1"/>
</dbReference>
<evidence type="ECO:0000256" key="5">
    <source>
        <dbReference type="ARBA" id="ARBA00022723"/>
    </source>
</evidence>
<dbReference type="InterPro" id="IPR036396">
    <property type="entry name" value="Cyt_P450_sf"/>
</dbReference>
<evidence type="ECO:0000256" key="2">
    <source>
        <dbReference type="ARBA" id="ARBA00005179"/>
    </source>
</evidence>
<keyword evidence="11" id="KW-0812">Transmembrane</keyword>
<evidence type="ECO:0000256" key="3">
    <source>
        <dbReference type="ARBA" id="ARBA00010617"/>
    </source>
</evidence>
<feature type="transmembrane region" description="Helical" evidence="11">
    <location>
        <begin position="52"/>
        <end position="75"/>
    </location>
</feature>
<dbReference type="GO" id="GO:0016705">
    <property type="term" value="F:oxidoreductase activity, acting on paired donors, with incorporation or reduction of molecular oxygen"/>
    <property type="evidence" value="ECO:0007669"/>
    <property type="project" value="InterPro"/>
</dbReference>
<evidence type="ECO:0000256" key="6">
    <source>
        <dbReference type="ARBA" id="ARBA00023002"/>
    </source>
</evidence>
<organism evidence="12 13">
    <name type="scientific">Tetrapyrgos nigripes</name>
    <dbReference type="NCBI Taxonomy" id="182062"/>
    <lineage>
        <taxon>Eukaryota</taxon>
        <taxon>Fungi</taxon>
        <taxon>Dikarya</taxon>
        <taxon>Basidiomycota</taxon>
        <taxon>Agaricomycotina</taxon>
        <taxon>Agaricomycetes</taxon>
        <taxon>Agaricomycetidae</taxon>
        <taxon>Agaricales</taxon>
        <taxon>Marasmiineae</taxon>
        <taxon>Marasmiaceae</taxon>
        <taxon>Tetrapyrgos</taxon>
    </lineage>
</organism>
<gene>
    <name evidence="12" type="ORF">D9758_005515</name>
</gene>
<dbReference type="InterPro" id="IPR050364">
    <property type="entry name" value="Cytochrome_P450_fung"/>
</dbReference>
<dbReference type="SUPFAM" id="SSF48264">
    <property type="entry name" value="Cytochrome P450"/>
    <property type="match status" value="1"/>
</dbReference>
<reference evidence="12 13" key="1">
    <citation type="journal article" date="2020" name="ISME J.">
        <title>Uncovering the hidden diversity of litter-decomposition mechanisms in mushroom-forming fungi.</title>
        <authorList>
            <person name="Floudas D."/>
            <person name="Bentzer J."/>
            <person name="Ahren D."/>
            <person name="Johansson T."/>
            <person name="Persson P."/>
            <person name="Tunlid A."/>
        </authorList>
    </citation>
    <scope>NUCLEOTIDE SEQUENCE [LARGE SCALE GENOMIC DNA]</scope>
    <source>
        <strain evidence="12 13">CBS 291.85</strain>
    </source>
</reference>
<keyword evidence="6 10" id="KW-0560">Oxidoreductase</keyword>
<dbReference type="PROSITE" id="PS00086">
    <property type="entry name" value="CYTOCHROME_P450"/>
    <property type="match status" value="1"/>
</dbReference>
<evidence type="ECO:0000256" key="4">
    <source>
        <dbReference type="ARBA" id="ARBA00022617"/>
    </source>
</evidence>
<comment type="cofactor">
    <cofactor evidence="1 9">
        <name>heme</name>
        <dbReference type="ChEBI" id="CHEBI:30413"/>
    </cofactor>
</comment>
<evidence type="ECO:0000313" key="12">
    <source>
        <dbReference type="EMBL" id="KAF5364655.1"/>
    </source>
</evidence>
<keyword evidence="7 9" id="KW-0408">Iron</keyword>
<dbReference type="GO" id="GO:0020037">
    <property type="term" value="F:heme binding"/>
    <property type="evidence" value="ECO:0007669"/>
    <property type="project" value="InterPro"/>
</dbReference>
<dbReference type="Proteomes" id="UP000559256">
    <property type="component" value="Unassembled WGS sequence"/>
</dbReference>
<dbReference type="InterPro" id="IPR002401">
    <property type="entry name" value="Cyt_P450_E_grp-I"/>
</dbReference>
<keyword evidence="8 10" id="KW-0503">Monooxygenase</keyword>
<keyword evidence="11" id="KW-0472">Membrane</keyword>
<evidence type="ECO:0000256" key="1">
    <source>
        <dbReference type="ARBA" id="ARBA00001971"/>
    </source>
</evidence>
<keyword evidence="4 9" id="KW-0349">Heme</keyword>
<dbReference type="AlphaFoldDB" id="A0A8H5LNZ9"/>